<name>A0A7K1XY71_9SPHI</name>
<evidence type="ECO:0000313" key="3">
    <source>
        <dbReference type="EMBL" id="MXV15930.1"/>
    </source>
</evidence>
<reference evidence="3 4" key="1">
    <citation type="submission" date="2019-11" db="EMBL/GenBank/DDBJ databases">
        <title>Pedobacter sp. HMF7056 Genome sequencing and assembly.</title>
        <authorList>
            <person name="Kang H."/>
            <person name="Kim H."/>
            <person name="Joh K."/>
        </authorList>
    </citation>
    <scope>NUCLEOTIDE SEQUENCE [LARGE SCALE GENOMIC DNA]</scope>
    <source>
        <strain evidence="3 4">HMF7056</strain>
    </source>
</reference>
<feature type="chain" id="PRO_5029503906" description="DUF5723 domain-containing protein" evidence="1">
    <location>
        <begin position="25"/>
        <end position="459"/>
    </location>
</feature>
<dbReference type="Pfam" id="PF18990">
    <property type="entry name" value="DUF5723"/>
    <property type="match status" value="1"/>
</dbReference>
<dbReference type="EMBL" id="WVHS01000002">
    <property type="protein sequence ID" value="MXV15930.1"/>
    <property type="molecule type" value="Genomic_DNA"/>
</dbReference>
<proteinExistence type="predicted"/>
<keyword evidence="1" id="KW-0732">Signal</keyword>
<evidence type="ECO:0000259" key="2">
    <source>
        <dbReference type="Pfam" id="PF18990"/>
    </source>
</evidence>
<organism evidence="3 4">
    <name type="scientific">Hufsiella ginkgonis</name>
    <dbReference type="NCBI Taxonomy" id="2695274"/>
    <lineage>
        <taxon>Bacteria</taxon>
        <taxon>Pseudomonadati</taxon>
        <taxon>Bacteroidota</taxon>
        <taxon>Sphingobacteriia</taxon>
        <taxon>Sphingobacteriales</taxon>
        <taxon>Sphingobacteriaceae</taxon>
        <taxon>Hufsiella</taxon>
    </lineage>
</organism>
<sequence>MCINFRLKSLLLLLAFTYAGQLSAQQYALYNTKTLFDAFENPERKVYTQDTSRKFSFNFFFPNMGTNAIAAGNAEPILRRMIGEGVFSGTGVTIGKKNFNNLIINNNTYLAMLRVYHDVLRHSEFGFAWQLRSDTYVRASDETIAILDNYRLFTDPNYTDPFNNFAVSQNYHQFSFSYRENYDKRLGVGFKLSYLSGIVYQKINVRQSSLFVNPQLRTYNLKMDGVYRSSFAFDGADSIVSASAVPGFTNPGAAVTVGATYKLRYNWNISGHLKDIGFIRWNNNSPKYSLKQTITVENAQSKNASSRLGNKLDSAINESYKTESFIGLLNGKAEMLLTKTYEHYEPSLLLSKNTFFRGGDIGLIQQIKYGSWNLGVSTVYNTSKAFMAGGSLLYKTPGFEVFLGCDQVFKTYSMIRGAINGDKEFGSGHVGASVYWGMAFNFGRVVEHPMNTNRIPGTY</sequence>
<evidence type="ECO:0000256" key="1">
    <source>
        <dbReference type="SAM" id="SignalP"/>
    </source>
</evidence>
<dbReference type="InterPro" id="IPR043781">
    <property type="entry name" value="DUF5723"/>
</dbReference>
<gene>
    <name evidence="3" type="ORF">GS398_11490</name>
</gene>
<feature type="signal peptide" evidence="1">
    <location>
        <begin position="1"/>
        <end position="24"/>
    </location>
</feature>
<evidence type="ECO:0000313" key="4">
    <source>
        <dbReference type="Proteomes" id="UP000451233"/>
    </source>
</evidence>
<accession>A0A7K1XY71</accession>
<comment type="caution">
    <text evidence="3">The sequence shown here is derived from an EMBL/GenBank/DDBJ whole genome shotgun (WGS) entry which is preliminary data.</text>
</comment>
<dbReference type="AlphaFoldDB" id="A0A7K1XY71"/>
<keyword evidence="4" id="KW-1185">Reference proteome</keyword>
<dbReference type="Proteomes" id="UP000451233">
    <property type="component" value="Unassembled WGS sequence"/>
</dbReference>
<feature type="domain" description="DUF5723" evidence="2">
    <location>
        <begin position="62"/>
        <end position="406"/>
    </location>
</feature>
<dbReference type="RefSeq" id="WP_160906896.1">
    <property type="nucleotide sequence ID" value="NZ_WVHS01000002.1"/>
</dbReference>
<protein>
    <recommendedName>
        <fullName evidence="2">DUF5723 domain-containing protein</fullName>
    </recommendedName>
</protein>